<sequence length="245" mass="27377">MSAADAVDYGREALDFIEGLGAYTKVPDAMDALAIAFSRYGFEHIIVTGLPNPEQRFSQMVLAKKWPAEWFSLYTQKSYDRVDPVIRKCRQTVNPFEWSEAPYDPELEPGAVEVMRRAADFRMSRGFVVPIHGLTGYEAGVSLGGVHLDLNARSKPALHLIGMYGFDHIRRLLAPAPHPSTRLTPREREVIAWASQGKSAWEIGEILHITQRTAEEHLATAARKLGAVNRTHAVAIAIRHRIINP</sequence>
<dbReference type="AlphaFoldDB" id="A0A2M6UIJ6"/>
<dbReference type="Gene3D" id="1.10.10.10">
    <property type="entry name" value="Winged helix-like DNA-binding domain superfamily/Winged helix DNA-binding domain"/>
    <property type="match status" value="1"/>
</dbReference>
<evidence type="ECO:0000259" key="4">
    <source>
        <dbReference type="PROSITE" id="PS50043"/>
    </source>
</evidence>
<dbReference type="EMBL" id="LFJC01000003">
    <property type="protein sequence ID" value="PIT04389.1"/>
    <property type="molecule type" value="Genomic_DNA"/>
</dbReference>
<accession>A0A2M6UIJ6</accession>
<evidence type="ECO:0000256" key="2">
    <source>
        <dbReference type="ARBA" id="ARBA00023125"/>
    </source>
</evidence>
<feature type="domain" description="HTH luxR-type" evidence="4">
    <location>
        <begin position="176"/>
        <end position="241"/>
    </location>
</feature>
<keyword evidence="6" id="KW-1185">Reference proteome</keyword>
<evidence type="ECO:0000256" key="3">
    <source>
        <dbReference type="ARBA" id="ARBA00023163"/>
    </source>
</evidence>
<dbReference type="InterPro" id="IPR000792">
    <property type="entry name" value="Tscrpt_reg_LuxR_C"/>
</dbReference>
<gene>
    <name evidence="5" type="ORF">TSA1_29250</name>
</gene>
<dbReference type="SUPFAM" id="SSF46894">
    <property type="entry name" value="C-terminal effector domain of the bipartite response regulators"/>
    <property type="match status" value="1"/>
</dbReference>
<dbReference type="InterPro" id="IPR036693">
    <property type="entry name" value="TF_LuxR_autoind-bd_dom_sf"/>
</dbReference>
<evidence type="ECO:0000256" key="1">
    <source>
        <dbReference type="ARBA" id="ARBA00023015"/>
    </source>
</evidence>
<comment type="caution">
    <text evidence="5">The sequence shown here is derived from an EMBL/GenBank/DDBJ whole genome shotgun (WGS) entry which is preliminary data.</text>
</comment>
<dbReference type="InterPro" id="IPR005143">
    <property type="entry name" value="TF_LuxR_autoind-bd_dom"/>
</dbReference>
<dbReference type="PRINTS" id="PR00038">
    <property type="entry name" value="HTHLUXR"/>
</dbReference>
<dbReference type="InterPro" id="IPR036388">
    <property type="entry name" value="WH-like_DNA-bd_sf"/>
</dbReference>
<protein>
    <submittedName>
        <fullName evidence="5">Transcriptional regulator</fullName>
    </submittedName>
</protein>
<keyword evidence="1" id="KW-0805">Transcription regulation</keyword>
<dbReference type="SMART" id="SM00421">
    <property type="entry name" value="HTH_LUXR"/>
    <property type="match status" value="1"/>
</dbReference>
<dbReference type="GO" id="GO:0003677">
    <property type="term" value="F:DNA binding"/>
    <property type="evidence" value="ECO:0007669"/>
    <property type="project" value="UniProtKB-KW"/>
</dbReference>
<name>A0A2M6UIJ6_9BRAD</name>
<dbReference type="SUPFAM" id="SSF75516">
    <property type="entry name" value="Pheromone-binding domain of LuxR-like quorum-sensing transcription factors"/>
    <property type="match status" value="1"/>
</dbReference>
<dbReference type="Pfam" id="PF03472">
    <property type="entry name" value="Autoind_bind"/>
    <property type="match status" value="1"/>
</dbReference>
<dbReference type="PROSITE" id="PS50043">
    <property type="entry name" value="HTH_LUXR_2"/>
    <property type="match status" value="1"/>
</dbReference>
<evidence type="ECO:0000313" key="5">
    <source>
        <dbReference type="EMBL" id="PIT04389.1"/>
    </source>
</evidence>
<dbReference type="InterPro" id="IPR016032">
    <property type="entry name" value="Sig_transdc_resp-reg_C-effctor"/>
</dbReference>
<dbReference type="Pfam" id="PF00196">
    <property type="entry name" value="GerE"/>
    <property type="match status" value="1"/>
</dbReference>
<dbReference type="RefSeq" id="WP_100179507.1">
    <property type="nucleotide sequence ID" value="NZ_LFJC01000003.1"/>
</dbReference>
<dbReference type="Gene3D" id="3.30.450.80">
    <property type="entry name" value="Transcription factor LuxR-like, autoinducer-binding domain"/>
    <property type="match status" value="1"/>
</dbReference>
<dbReference type="PANTHER" id="PTHR44688">
    <property type="entry name" value="DNA-BINDING TRANSCRIPTIONAL ACTIVATOR DEVR_DOSR"/>
    <property type="match status" value="1"/>
</dbReference>
<evidence type="ECO:0000313" key="6">
    <source>
        <dbReference type="Proteomes" id="UP000228930"/>
    </source>
</evidence>
<organism evidence="5 6">
    <name type="scientific">Bradyrhizobium nitroreducens</name>
    <dbReference type="NCBI Taxonomy" id="709803"/>
    <lineage>
        <taxon>Bacteria</taxon>
        <taxon>Pseudomonadati</taxon>
        <taxon>Pseudomonadota</taxon>
        <taxon>Alphaproteobacteria</taxon>
        <taxon>Hyphomicrobiales</taxon>
        <taxon>Nitrobacteraceae</taxon>
        <taxon>Bradyrhizobium</taxon>
    </lineage>
</organism>
<proteinExistence type="predicted"/>
<dbReference type="Proteomes" id="UP000228930">
    <property type="component" value="Unassembled WGS sequence"/>
</dbReference>
<dbReference type="PANTHER" id="PTHR44688:SF16">
    <property type="entry name" value="DNA-BINDING TRANSCRIPTIONAL ACTIVATOR DEVR_DOSR"/>
    <property type="match status" value="1"/>
</dbReference>
<keyword evidence="2" id="KW-0238">DNA-binding</keyword>
<dbReference type="GO" id="GO:0006355">
    <property type="term" value="P:regulation of DNA-templated transcription"/>
    <property type="evidence" value="ECO:0007669"/>
    <property type="project" value="InterPro"/>
</dbReference>
<reference evidence="5 6" key="1">
    <citation type="submission" date="2015-06" db="EMBL/GenBank/DDBJ databases">
        <title>Comparative genome analysis of nirS-carrying Bradyrhizobium sp. strains.</title>
        <authorList>
            <person name="Ishii S."/>
            <person name="Jang J."/>
            <person name="Nishizawa T."/>
            <person name="Senoo K."/>
        </authorList>
    </citation>
    <scope>NUCLEOTIDE SEQUENCE [LARGE SCALE GENOMIC DNA]</scope>
    <source>
        <strain evidence="5 6">TSA1</strain>
    </source>
</reference>
<dbReference type="CDD" id="cd06170">
    <property type="entry name" value="LuxR_C_like"/>
    <property type="match status" value="1"/>
</dbReference>
<keyword evidence="3" id="KW-0804">Transcription</keyword>